<dbReference type="EMBL" id="CP036528">
    <property type="protein sequence ID" value="QBK24485.1"/>
    <property type="molecule type" value="Genomic_DNA"/>
</dbReference>
<dbReference type="RefSeq" id="WP_208650764.1">
    <property type="nucleotide sequence ID" value="NZ_CP036528.1"/>
</dbReference>
<proteinExistence type="predicted"/>
<organism evidence="2 3">
    <name type="scientific">Ureibacillus thermophilus</name>
    <dbReference type="NCBI Taxonomy" id="367743"/>
    <lineage>
        <taxon>Bacteria</taxon>
        <taxon>Bacillati</taxon>
        <taxon>Bacillota</taxon>
        <taxon>Bacilli</taxon>
        <taxon>Bacillales</taxon>
        <taxon>Caryophanaceae</taxon>
        <taxon>Ureibacillus</taxon>
    </lineage>
</organism>
<evidence type="ECO:0000256" key="1">
    <source>
        <dbReference type="SAM" id="Phobius"/>
    </source>
</evidence>
<dbReference type="Proteomes" id="UP000291151">
    <property type="component" value="Chromosome"/>
</dbReference>
<protein>
    <submittedName>
        <fullName evidence="2">Uncharacterized protein</fullName>
    </submittedName>
</protein>
<name>A0A4P6UPZ6_9BACL</name>
<keyword evidence="1" id="KW-0812">Transmembrane</keyword>
<sequence>MEFGKMALILGVIAGIFSIGLWFVFVFYTASLTDSGPAITTFMMLCLPALLAIFSSWLQKAYLMFIAFIWSLPFSLYMLWTPGIFHWFFAPCAAYFICFLLLFMTKRNTEKNSIL</sequence>
<dbReference type="AlphaFoldDB" id="A0A4P6UPZ6"/>
<keyword evidence="1" id="KW-0472">Membrane</keyword>
<gene>
    <name evidence="2" type="ORF">DKZ56_00270</name>
</gene>
<feature type="transmembrane region" description="Helical" evidence="1">
    <location>
        <begin position="7"/>
        <end position="30"/>
    </location>
</feature>
<evidence type="ECO:0000313" key="3">
    <source>
        <dbReference type="Proteomes" id="UP000291151"/>
    </source>
</evidence>
<reference evidence="2 3" key="1">
    <citation type="submission" date="2019-02" db="EMBL/GenBank/DDBJ databases">
        <title>Ureibacillus thermophilus.</title>
        <authorList>
            <person name="Sunny J.S."/>
            <person name="Natarajan A."/>
            <person name="Saleena L.M."/>
        </authorList>
    </citation>
    <scope>NUCLEOTIDE SEQUENCE [LARGE SCALE GENOMIC DNA]</scope>
    <source>
        <strain evidence="2 3">LM102</strain>
    </source>
</reference>
<feature type="transmembrane region" description="Helical" evidence="1">
    <location>
        <begin position="36"/>
        <end position="54"/>
    </location>
</feature>
<keyword evidence="3" id="KW-1185">Reference proteome</keyword>
<accession>A0A4P6UPZ6</accession>
<dbReference type="KEGG" id="uth:DKZ56_00270"/>
<feature type="transmembrane region" description="Helical" evidence="1">
    <location>
        <begin position="86"/>
        <end position="105"/>
    </location>
</feature>
<evidence type="ECO:0000313" key="2">
    <source>
        <dbReference type="EMBL" id="QBK24485.1"/>
    </source>
</evidence>
<feature type="transmembrane region" description="Helical" evidence="1">
    <location>
        <begin position="61"/>
        <end position="80"/>
    </location>
</feature>
<keyword evidence="1" id="KW-1133">Transmembrane helix</keyword>